<gene>
    <name evidence="1" type="ORF">S01H1_71155</name>
</gene>
<dbReference type="GO" id="GO:0051996">
    <property type="term" value="F:squalene synthase [NAD(P)H] activity"/>
    <property type="evidence" value="ECO:0007669"/>
    <property type="project" value="InterPro"/>
</dbReference>
<dbReference type="SFLD" id="SFLDS00005">
    <property type="entry name" value="Isoprenoid_Synthase_Type_I"/>
    <property type="match status" value="1"/>
</dbReference>
<reference evidence="1" key="1">
    <citation type="journal article" date="2014" name="Front. Microbiol.">
        <title>High frequency of phylogenetically diverse reductive dehalogenase-homologous genes in deep subseafloor sedimentary metagenomes.</title>
        <authorList>
            <person name="Kawai M."/>
            <person name="Futagami T."/>
            <person name="Toyoda A."/>
            <person name="Takaki Y."/>
            <person name="Nishi S."/>
            <person name="Hori S."/>
            <person name="Arai W."/>
            <person name="Tsubouchi T."/>
            <person name="Morono Y."/>
            <person name="Uchiyama I."/>
            <person name="Ito T."/>
            <person name="Fujiyama A."/>
            <person name="Inagaki F."/>
            <person name="Takami H."/>
        </authorList>
    </citation>
    <scope>NUCLEOTIDE SEQUENCE</scope>
    <source>
        <strain evidence="1">Expedition CK06-06</strain>
    </source>
</reference>
<dbReference type="SUPFAM" id="SSF48576">
    <property type="entry name" value="Terpenoid synthases"/>
    <property type="match status" value="1"/>
</dbReference>
<evidence type="ECO:0000313" key="1">
    <source>
        <dbReference type="EMBL" id="GAG39214.1"/>
    </source>
</evidence>
<feature type="non-terminal residue" evidence="1">
    <location>
        <position position="205"/>
    </location>
</feature>
<dbReference type="NCBIfam" id="TIGR03464">
    <property type="entry name" value="HpnC"/>
    <property type="match status" value="1"/>
</dbReference>
<dbReference type="SFLD" id="SFLDG01018">
    <property type="entry name" value="Squalene/Phytoene_Synthase_Lik"/>
    <property type="match status" value="1"/>
</dbReference>
<comment type="caution">
    <text evidence="1">The sequence shown here is derived from an EMBL/GenBank/DDBJ whole genome shotgun (WGS) entry which is preliminary data.</text>
</comment>
<dbReference type="GO" id="GO:0004311">
    <property type="term" value="F:geranylgeranyl diphosphate synthase activity"/>
    <property type="evidence" value="ECO:0007669"/>
    <property type="project" value="InterPro"/>
</dbReference>
<evidence type="ECO:0008006" key="2">
    <source>
        <dbReference type="Google" id="ProtNLM"/>
    </source>
</evidence>
<dbReference type="Gene3D" id="1.10.600.10">
    <property type="entry name" value="Farnesyl Diphosphate Synthase"/>
    <property type="match status" value="1"/>
</dbReference>
<sequence length="205" mass="24017">MIAEGPARPYSLAEAYTYCQRLARSHYENFTVASWLLPRTLRPHMYAVYAYCRGVDDLGDEAEGDRLALLDDWGVEVRRCYDGSPRHPAFVALRETIHRFDIPQEPFLRLIEANRMDQRVNRYRTYGELLGYCENSANPVGHLVLHLFGYRDEERQRLSDATCTALQLTNFWQDVRRDLDKGRIYIPLEEMERFGYSEADLLEGR</sequence>
<dbReference type="InterPro" id="IPR033904">
    <property type="entry name" value="Trans_IPPS_HH"/>
</dbReference>
<dbReference type="AlphaFoldDB" id="X0X7K2"/>
<organism evidence="1">
    <name type="scientific">marine sediment metagenome</name>
    <dbReference type="NCBI Taxonomy" id="412755"/>
    <lineage>
        <taxon>unclassified sequences</taxon>
        <taxon>metagenomes</taxon>
        <taxon>ecological metagenomes</taxon>
    </lineage>
</organism>
<dbReference type="InterPro" id="IPR002060">
    <property type="entry name" value="Squ/phyt_synthse"/>
</dbReference>
<protein>
    <recommendedName>
        <fullName evidence="2">Squalene synthase HpnC</fullName>
    </recommendedName>
</protein>
<dbReference type="SFLD" id="SFLDG01212">
    <property type="entry name" value="Phytoene_synthase_like"/>
    <property type="match status" value="1"/>
</dbReference>
<dbReference type="EMBL" id="BARS01047364">
    <property type="protein sequence ID" value="GAG39214.1"/>
    <property type="molecule type" value="Genomic_DNA"/>
</dbReference>
<name>X0X7K2_9ZZZZ</name>
<dbReference type="Pfam" id="PF00494">
    <property type="entry name" value="SQS_PSY"/>
    <property type="match status" value="1"/>
</dbReference>
<accession>X0X7K2</accession>
<dbReference type="InterPro" id="IPR017827">
    <property type="entry name" value="HSQ_synthase_HpnC"/>
</dbReference>
<proteinExistence type="predicted"/>
<dbReference type="CDD" id="cd00683">
    <property type="entry name" value="Trans_IPPS_HH"/>
    <property type="match status" value="1"/>
</dbReference>
<dbReference type="InterPro" id="IPR008949">
    <property type="entry name" value="Isoprenoid_synthase_dom_sf"/>
</dbReference>
<dbReference type="PANTHER" id="PTHR31480">
    <property type="entry name" value="BIFUNCTIONAL LYCOPENE CYCLASE/PHYTOENE SYNTHASE"/>
    <property type="match status" value="1"/>
</dbReference>
<dbReference type="InterPro" id="IPR044843">
    <property type="entry name" value="Trans_IPPS_bact-type"/>
</dbReference>